<dbReference type="SMART" id="SM00448">
    <property type="entry name" value="REC"/>
    <property type="match status" value="1"/>
</dbReference>
<proteinExistence type="predicted"/>
<gene>
    <name evidence="6" type="ORF">GCM10007888_57700</name>
    <name evidence="5" type="ORF">MOX02_11650</name>
</gene>
<evidence type="ECO:0000313" key="7">
    <source>
        <dbReference type="Proteomes" id="UP000321960"/>
    </source>
</evidence>
<accession>A0A512IZJ3</accession>
<keyword evidence="1 5" id="KW-0238">DNA-binding</keyword>
<dbReference type="GO" id="GO:0006355">
    <property type="term" value="P:regulation of DNA-templated transcription"/>
    <property type="evidence" value="ECO:0007669"/>
    <property type="project" value="InterPro"/>
</dbReference>
<evidence type="ECO:0000313" key="6">
    <source>
        <dbReference type="EMBL" id="GLS67386.1"/>
    </source>
</evidence>
<comment type="caution">
    <text evidence="5">The sequence shown here is derived from an EMBL/GenBank/DDBJ whole genome shotgun (WGS) entry which is preliminary data.</text>
</comment>
<protein>
    <submittedName>
        <fullName evidence="5">DNA-binding response regulator</fullName>
    </submittedName>
</protein>
<keyword evidence="2" id="KW-0597">Phosphoprotein</keyword>
<evidence type="ECO:0000256" key="1">
    <source>
        <dbReference type="ARBA" id="ARBA00023125"/>
    </source>
</evidence>
<feature type="modified residue" description="4-aspartylphosphate" evidence="2">
    <location>
        <position position="58"/>
    </location>
</feature>
<dbReference type="EMBL" id="BJZU01000017">
    <property type="protein sequence ID" value="GEP03127.1"/>
    <property type="molecule type" value="Genomic_DNA"/>
</dbReference>
<dbReference type="GO" id="GO:0000160">
    <property type="term" value="P:phosphorelay signal transduction system"/>
    <property type="evidence" value="ECO:0007669"/>
    <property type="project" value="InterPro"/>
</dbReference>
<dbReference type="InterPro" id="IPR051015">
    <property type="entry name" value="EvgA-like"/>
</dbReference>
<dbReference type="PROSITE" id="PS50110">
    <property type="entry name" value="RESPONSE_REGULATORY"/>
    <property type="match status" value="1"/>
</dbReference>
<dbReference type="InterPro" id="IPR001789">
    <property type="entry name" value="Sig_transdc_resp-reg_receiver"/>
</dbReference>
<reference evidence="6" key="4">
    <citation type="submission" date="2023-01" db="EMBL/GenBank/DDBJ databases">
        <title>Draft genome sequence of Methylobacterium oxalidis strain NBRC 107715.</title>
        <authorList>
            <person name="Sun Q."/>
            <person name="Mori K."/>
        </authorList>
    </citation>
    <scope>NUCLEOTIDE SEQUENCE</scope>
    <source>
        <strain evidence="6">NBRC 107715</strain>
    </source>
</reference>
<evidence type="ECO:0000313" key="8">
    <source>
        <dbReference type="Proteomes" id="UP001156856"/>
    </source>
</evidence>
<dbReference type="PANTHER" id="PTHR45566:SF1">
    <property type="entry name" value="HTH-TYPE TRANSCRIPTIONAL REGULATOR YHJB-RELATED"/>
    <property type="match status" value="1"/>
</dbReference>
<dbReference type="Gene3D" id="3.40.50.2300">
    <property type="match status" value="1"/>
</dbReference>
<evidence type="ECO:0000256" key="2">
    <source>
        <dbReference type="PROSITE-ProRule" id="PRU00169"/>
    </source>
</evidence>
<dbReference type="Pfam" id="PF00196">
    <property type="entry name" value="GerE"/>
    <property type="match status" value="1"/>
</dbReference>
<dbReference type="SMART" id="SM00421">
    <property type="entry name" value="HTH_LUXR"/>
    <property type="match status" value="1"/>
</dbReference>
<dbReference type="InterPro" id="IPR000792">
    <property type="entry name" value="Tscrpt_reg_LuxR_C"/>
</dbReference>
<reference evidence="6" key="1">
    <citation type="journal article" date="2014" name="Int. J. Syst. Evol. Microbiol.">
        <title>Complete genome of a new Firmicutes species belonging to the dominant human colonic microbiota ('Ruminococcus bicirculans') reveals two chromosomes and a selective capacity to utilize plant glucans.</title>
        <authorList>
            <consortium name="NISC Comparative Sequencing Program"/>
            <person name="Wegmann U."/>
            <person name="Louis P."/>
            <person name="Goesmann A."/>
            <person name="Henrissat B."/>
            <person name="Duncan S.H."/>
            <person name="Flint H.J."/>
        </authorList>
    </citation>
    <scope>NUCLEOTIDE SEQUENCE</scope>
    <source>
        <strain evidence="6">NBRC 107715</strain>
    </source>
</reference>
<evidence type="ECO:0000259" key="4">
    <source>
        <dbReference type="PROSITE" id="PS50110"/>
    </source>
</evidence>
<dbReference type="Gene3D" id="1.10.10.10">
    <property type="entry name" value="Winged helix-like DNA-binding domain superfamily/Winged helix DNA-binding domain"/>
    <property type="match status" value="1"/>
</dbReference>
<dbReference type="CDD" id="cd06170">
    <property type="entry name" value="LuxR_C_like"/>
    <property type="match status" value="1"/>
</dbReference>
<dbReference type="AlphaFoldDB" id="A0A512IZJ3"/>
<evidence type="ECO:0000313" key="5">
    <source>
        <dbReference type="EMBL" id="GEP03127.1"/>
    </source>
</evidence>
<dbReference type="Proteomes" id="UP001156856">
    <property type="component" value="Unassembled WGS sequence"/>
</dbReference>
<dbReference type="OrthoDB" id="9805444at2"/>
<dbReference type="SUPFAM" id="SSF52172">
    <property type="entry name" value="CheY-like"/>
    <property type="match status" value="1"/>
</dbReference>
<organism evidence="5 7">
    <name type="scientific">Methylobacterium oxalidis</name>
    <dbReference type="NCBI Taxonomy" id="944322"/>
    <lineage>
        <taxon>Bacteria</taxon>
        <taxon>Pseudomonadati</taxon>
        <taxon>Pseudomonadota</taxon>
        <taxon>Alphaproteobacteria</taxon>
        <taxon>Hyphomicrobiales</taxon>
        <taxon>Methylobacteriaceae</taxon>
        <taxon>Methylobacterium</taxon>
    </lineage>
</organism>
<feature type="domain" description="Response regulatory" evidence="4">
    <location>
        <begin position="6"/>
        <end position="123"/>
    </location>
</feature>
<dbReference type="InterPro" id="IPR016032">
    <property type="entry name" value="Sig_transdc_resp-reg_C-effctor"/>
</dbReference>
<dbReference type="SUPFAM" id="SSF46894">
    <property type="entry name" value="C-terminal effector domain of the bipartite response regulators"/>
    <property type="match status" value="1"/>
</dbReference>
<keyword evidence="8" id="KW-1185">Reference proteome</keyword>
<dbReference type="InterPro" id="IPR011006">
    <property type="entry name" value="CheY-like_superfamily"/>
</dbReference>
<dbReference type="PROSITE" id="PS50043">
    <property type="entry name" value="HTH_LUXR_2"/>
    <property type="match status" value="1"/>
</dbReference>
<dbReference type="GO" id="GO:0003677">
    <property type="term" value="F:DNA binding"/>
    <property type="evidence" value="ECO:0007669"/>
    <property type="project" value="UniProtKB-KW"/>
</dbReference>
<feature type="domain" description="HTH luxR-type" evidence="3">
    <location>
        <begin position="149"/>
        <end position="210"/>
    </location>
</feature>
<dbReference type="PRINTS" id="PR00038">
    <property type="entry name" value="HTHLUXR"/>
</dbReference>
<dbReference type="EMBL" id="BSPK01000112">
    <property type="protein sequence ID" value="GLS67386.1"/>
    <property type="molecule type" value="Genomic_DNA"/>
</dbReference>
<dbReference type="InterPro" id="IPR036388">
    <property type="entry name" value="WH-like_DNA-bd_sf"/>
</dbReference>
<reference evidence="5 7" key="3">
    <citation type="submission" date="2019-07" db="EMBL/GenBank/DDBJ databases">
        <title>Whole genome shotgun sequence of Methylobacterium oxalidis NBRC 107715.</title>
        <authorList>
            <person name="Hosoyama A."/>
            <person name="Uohara A."/>
            <person name="Ohji S."/>
            <person name="Ichikawa N."/>
        </authorList>
    </citation>
    <scope>NUCLEOTIDE SEQUENCE [LARGE SCALE GENOMIC DNA]</scope>
    <source>
        <strain evidence="5 7">NBRC 107715</strain>
    </source>
</reference>
<dbReference type="RefSeq" id="WP_147024855.1">
    <property type="nucleotide sequence ID" value="NZ_BJZU01000017.1"/>
</dbReference>
<name>A0A512IZJ3_9HYPH</name>
<sequence length="210" mass="22312">MASPVRVALVAGEREPARALAGLLREIGGFGEVLECRGLAEARRRLRERPEIDLAFVDLGSSAADQASALFDLRLLYGGLRVVALARTEARGDVLACLHAGAHGYIPTSLDPPAFAEAVAAVCAGRVYVPASLSALPAPAPGGQGRPRRHSRDAGLTARQADVLGHLRAGRSTRDIAMSLHLAENTVKVHIHTIFRKLGVSRREEVIDLP</sequence>
<evidence type="ECO:0000259" key="3">
    <source>
        <dbReference type="PROSITE" id="PS50043"/>
    </source>
</evidence>
<dbReference type="Proteomes" id="UP000321960">
    <property type="component" value="Unassembled WGS sequence"/>
</dbReference>
<dbReference type="PANTHER" id="PTHR45566">
    <property type="entry name" value="HTH-TYPE TRANSCRIPTIONAL REGULATOR YHJB-RELATED"/>
    <property type="match status" value="1"/>
</dbReference>
<reference evidence="8" key="2">
    <citation type="journal article" date="2019" name="Int. J. Syst. Evol. Microbiol.">
        <title>The Global Catalogue of Microorganisms (GCM) 10K type strain sequencing project: providing services to taxonomists for standard genome sequencing and annotation.</title>
        <authorList>
            <consortium name="The Broad Institute Genomics Platform"/>
            <consortium name="The Broad Institute Genome Sequencing Center for Infectious Disease"/>
            <person name="Wu L."/>
            <person name="Ma J."/>
        </authorList>
    </citation>
    <scope>NUCLEOTIDE SEQUENCE [LARGE SCALE GENOMIC DNA]</scope>
    <source>
        <strain evidence="8">NBRC 107715</strain>
    </source>
</reference>